<keyword evidence="1" id="KW-0472">Membrane</keyword>
<evidence type="ECO:0000313" key="2">
    <source>
        <dbReference type="EMBL" id="KAF2672631.1"/>
    </source>
</evidence>
<evidence type="ECO:0000313" key="3">
    <source>
        <dbReference type="Proteomes" id="UP000799302"/>
    </source>
</evidence>
<protein>
    <submittedName>
        <fullName evidence="2">Uncharacterized protein</fullName>
    </submittedName>
</protein>
<keyword evidence="3" id="KW-1185">Reference proteome</keyword>
<keyword evidence="1" id="KW-1133">Transmembrane helix</keyword>
<gene>
    <name evidence="2" type="ORF">BT63DRAFT_436528</name>
</gene>
<evidence type="ECO:0000256" key="1">
    <source>
        <dbReference type="SAM" id="Phobius"/>
    </source>
</evidence>
<reference evidence="2" key="1">
    <citation type="journal article" date="2020" name="Stud. Mycol.">
        <title>101 Dothideomycetes genomes: a test case for predicting lifestyles and emergence of pathogens.</title>
        <authorList>
            <person name="Haridas S."/>
            <person name="Albert R."/>
            <person name="Binder M."/>
            <person name="Bloem J."/>
            <person name="Labutti K."/>
            <person name="Salamov A."/>
            <person name="Andreopoulos B."/>
            <person name="Baker S."/>
            <person name="Barry K."/>
            <person name="Bills G."/>
            <person name="Bluhm B."/>
            <person name="Cannon C."/>
            <person name="Castanera R."/>
            <person name="Culley D."/>
            <person name="Daum C."/>
            <person name="Ezra D."/>
            <person name="Gonzalez J."/>
            <person name="Henrissat B."/>
            <person name="Kuo A."/>
            <person name="Liang C."/>
            <person name="Lipzen A."/>
            <person name="Lutzoni F."/>
            <person name="Magnuson J."/>
            <person name="Mondo S."/>
            <person name="Nolan M."/>
            <person name="Ohm R."/>
            <person name="Pangilinan J."/>
            <person name="Park H.-J."/>
            <person name="Ramirez L."/>
            <person name="Alfaro M."/>
            <person name="Sun H."/>
            <person name="Tritt A."/>
            <person name="Yoshinaga Y."/>
            <person name="Zwiers L.-H."/>
            <person name="Turgeon B."/>
            <person name="Goodwin S."/>
            <person name="Spatafora J."/>
            <person name="Crous P."/>
            <person name="Grigoriev I."/>
        </authorList>
    </citation>
    <scope>NUCLEOTIDE SEQUENCE</scope>
    <source>
        <strain evidence="2">CBS 115976</strain>
    </source>
</reference>
<keyword evidence="1" id="KW-0812">Transmembrane</keyword>
<feature type="transmembrane region" description="Helical" evidence="1">
    <location>
        <begin position="15"/>
        <end position="33"/>
    </location>
</feature>
<organism evidence="2 3">
    <name type="scientific">Microthyrium microscopicum</name>
    <dbReference type="NCBI Taxonomy" id="703497"/>
    <lineage>
        <taxon>Eukaryota</taxon>
        <taxon>Fungi</taxon>
        <taxon>Dikarya</taxon>
        <taxon>Ascomycota</taxon>
        <taxon>Pezizomycotina</taxon>
        <taxon>Dothideomycetes</taxon>
        <taxon>Dothideomycetes incertae sedis</taxon>
        <taxon>Microthyriales</taxon>
        <taxon>Microthyriaceae</taxon>
        <taxon>Microthyrium</taxon>
    </lineage>
</organism>
<dbReference type="Proteomes" id="UP000799302">
    <property type="component" value="Unassembled WGS sequence"/>
</dbReference>
<dbReference type="EMBL" id="MU004231">
    <property type="protein sequence ID" value="KAF2672631.1"/>
    <property type="molecule type" value="Genomic_DNA"/>
</dbReference>
<proteinExistence type="predicted"/>
<name>A0A6A6UM98_9PEZI</name>
<feature type="non-terminal residue" evidence="2">
    <location>
        <position position="1"/>
    </location>
</feature>
<sequence length="54" mass="6354">ASPIELESEVHNSNGFTGCCWYVILVVYLRLVTHLPFIRYSVFQIDIWERVVKI</sequence>
<dbReference type="AlphaFoldDB" id="A0A6A6UM98"/>
<accession>A0A6A6UM98</accession>